<evidence type="ECO:0000259" key="1">
    <source>
        <dbReference type="PROSITE" id="PS51833"/>
    </source>
</evidence>
<reference evidence="2 3" key="1">
    <citation type="submission" date="2022-12" db="EMBL/GenBank/DDBJ databases">
        <title>Coexistence and Characterization of a Novel Tigecycline Resistance gene tet(X) variant and blaNDM-1 in a Pseudomonas caeni Isolate of Chicken Origin.</title>
        <authorList>
            <person name="Lu X."/>
            <person name="Zhang L."/>
            <person name="Li R."/>
            <person name="Wang Z."/>
        </authorList>
    </citation>
    <scope>NUCLEOTIDE SEQUENCE [LARGE SCALE GENOMIC DNA]</scope>
    <source>
        <strain evidence="2 3">CE14</strain>
    </source>
</reference>
<accession>A0AAE9VQB6</accession>
<dbReference type="InterPro" id="IPR036754">
    <property type="entry name" value="YbaK/aa-tRNA-synt-asso_dom_sf"/>
</dbReference>
<dbReference type="PANTHER" id="PTHR33525:SF3">
    <property type="entry name" value="RIBONUCLEASE Y"/>
    <property type="match status" value="1"/>
</dbReference>
<dbReference type="GO" id="GO:0002161">
    <property type="term" value="F:aminoacyl-tRNA deacylase activity"/>
    <property type="evidence" value="ECO:0007669"/>
    <property type="project" value="InterPro"/>
</dbReference>
<gene>
    <name evidence="2" type="ORF">O6P33_01245</name>
</gene>
<dbReference type="PANTHER" id="PTHR33525">
    <property type="match status" value="1"/>
</dbReference>
<dbReference type="InterPro" id="IPR013976">
    <property type="entry name" value="HDOD"/>
</dbReference>
<dbReference type="Gene3D" id="1.10.3210.10">
    <property type="entry name" value="Hypothetical protein af1432"/>
    <property type="match status" value="1"/>
</dbReference>
<dbReference type="InterPro" id="IPR014627">
    <property type="entry name" value="UCP036888_HDGYP-like"/>
</dbReference>
<evidence type="ECO:0000313" key="3">
    <source>
        <dbReference type="Proteomes" id="UP001212189"/>
    </source>
</evidence>
<dbReference type="PIRSF" id="PIRSF036888">
    <property type="entry name" value="HDGYPm_UCP036888"/>
    <property type="match status" value="1"/>
</dbReference>
<sequence length="465" mass="50682">MPDSTTTPANPAALPAVIRTLLEANGIAFSLHPSSAVNAAQRLHAVLVQEHSKELLVVFPRSHILDLAKLNSATQTQWQAMPIAAVAQLLSRYGLDTLPALPKLFNQASLCDPKIFMQPMAYLDSGVPGLLLGIDPAALERLFKVSQRVTCAEPITSQQPNDSAVSSDAAGIEHAVIRLTSRRIHRRLEETLEIPLLSSTAKKVLRLRADPLAGVDELAAIVETDPPLAAQVISWAASPYYAAPGKIRSVEDAIVRVLGFDLVINLALGLSLGKNLSIPQDQPLHCTPYWQQAIYTAALIEGLARCMPVEKKPESGLAYLGGLLHNFGFALLAHVFPPHFSLVCRSLEVNLHLSHSTIEYYLLGITREQMGAWLMQCWNVPEELVCALRFQDNPNYQGNYASYANLSCLAQSLLAQHGIGCVHDSSIPDSLYQRLGLSADIAQQALQRVLDAEQALKELARQFNP</sequence>
<dbReference type="PROSITE" id="PS51833">
    <property type="entry name" value="HDOD"/>
    <property type="match status" value="1"/>
</dbReference>
<dbReference type="EMBL" id="CP114976">
    <property type="protein sequence ID" value="WBE25503.1"/>
    <property type="molecule type" value="Genomic_DNA"/>
</dbReference>
<dbReference type="SUPFAM" id="SSF55826">
    <property type="entry name" value="YbaK/ProRS associated domain"/>
    <property type="match status" value="1"/>
</dbReference>
<keyword evidence="3" id="KW-1185">Reference proteome</keyword>
<dbReference type="KEGG" id="dce:O6P33_01245"/>
<evidence type="ECO:0000313" key="2">
    <source>
        <dbReference type="EMBL" id="WBE25503.1"/>
    </source>
</evidence>
<dbReference type="SUPFAM" id="SSF109604">
    <property type="entry name" value="HD-domain/PDEase-like"/>
    <property type="match status" value="1"/>
</dbReference>
<dbReference type="InterPro" id="IPR052340">
    <property type="entry name" value="RNase_Y/CdgJ"/>
</dbReference>
<dbReference type="Gene3D" id="3.90.960.10">
    <property type="entry name" value="YbaK/aminoacyl-tRNA synthetase-associated domain"/>
    <property type="match status" value="1"/>
</dbReference>
<organism evidence="2 3">
    <name type="scientific">Denitrificimonas caeni</name>
    <dbReference type="NCBI Taxonomy" id="521720"/>
    <lineage>
        <taxon>Bacteria</taxon>
        <taxon>Pseudomonadati</taxon>
        <taxon>Pseudomonadota</taxon>
        <taxon>Gammaproteobacteria</taxon>
        <taxon>Pseudomonadales</taxon>
        <taxon>Pseudomonadaceae</taxon>
        <taxon>Denitrificimonas</taxon>
    </lineage>
</organism>
<protein>
    <submittedName>
        <fullName evidence="2">HDOD domain-containing protein</fullName>
    </submittedName>
</protein>
<dbReference type="Proteomes" id="UP001212189">
    <property type="component" value="Chromosome"/>
</dbReference>
<dbReference type="AlphaFoldDB" id="A0AAE9VQB6"/>
<dbReference type="RefSeq" id="WP_269818445.1">
    <property type="nucleotide sequence ID" value="NZ_CP114976.1"/>
</dbReference>
<feature type="domain" description="HDOD" evidence="1">
    <location>
        <begin position="194"/>
        <end position="394"/>
    </location>
</feature>
<dbReference type="Pfam" id="PF08668">
    <property type="entry name" value="HDOD"/>
    <property type="match status" value="1"/>
</dbReference>
<name>A0AAE9VQB6_9GAMM</name>
<proteinExistence type="predicted"/>